<name>A0A1W0X8A7_HYPEX</name>
<dbReference type="Proteomes" id="UP000192578">
    <property type="component" value="Unassembled WGS sequence"/>
</dbReference>
<evidence type="ECO:0000313" key="1">
    <source>
        <dbReference type="EMBL" id="OQV23644.1"/>
    </source>
</evidence>
<reference evidence="2" key="1">
    <citation type="submission" date="2017-01" db="EMBL/GenBank/DDBJ databases">
        <title>Comparative genomics of anhydrobiosis in the tardigrade Hypsibius dujardini.</title>
        <authorList>
            <person name="Yoshida Y."/>
            <person name="Koutsovoulos G."/>
            <person name="Laetsch D."/>
            <person name="Stevens L."/>
            <person name="Kumar S."/>
            <person name="Horikawa D."/>
            <person name="Ishino K."/>
            <person name="Komine S."/>
            <person name="Tomita M."/>
            <person name="Blaxter M."/>
            <person name="Arakawa K."/>
        </authorList>
    </citation>
    <scope>NUCLEOTIDE SEQUENCE [LARGE SCALE GENOMIC DNA]</scope>
    <source>
        <strain evidence="2">Z151</strain>
    </source>
</reference>
<organism evidence="1 2">
    <name type="scientific">Hypsibius exemplaris</name>
    <name type="common">Freshwater tardigrade</name>
    <dbReference type="NCBI Taxonomy" id="2072580"/>
    <lineage>
        <taxon>Eukaryota</taxon>
        <taxon>Metazoa</taxon>
        <taxon>Ecdysozoa</taxon>
        <taxon>Tardigrada</taxon>
        <taxon>Eutardigrada</taxon>
        <taxon>Parachela</taxon>
        <taxon>Hypsibioidea</taxon>
        <taxon>Hypsibiidae</taxon>
        <taxon>Hypsibius</taxon>
    </lineage>
</organism>
<sequence>MTSVCCLHATDASLPRIDGGPNRLLRNTVPLFLQYLLAFLEIWDSSKCPFFQAGLEMQARYLKALLDGKVAVPSSREMLEHVRVDYESHLKNGLRSHEAHVMQLRVYL</sequence>
<comment type="caution">
    <text evidence="1">The sequence shown here is derived from an EMBL/GenBank/DDBJ whole genome shotgun (WGS) entry which is preliminary data.</text>
</comment>
<dbReference type="AlphaFoldDB" id="A0A1W0X8A7"/>
<proteinExistence type="predicted"/>
<protein>
    <submittedName>
        <fullName evidence="1">Uncharacterized protein</fullName>
    </submittedName>
</protein>
<dbReference type="EMBL" id="MTYJ01000010">
    <property type="protein sequence ID" value="OQV23644.1"/>
    <property type="molecule type" value="Genomic_DNA"/>
</dbReference>
<evidence type="ECO:0000313" key="2">
    <source>
        <dbReference type="Proteomes" id="UP000192578"/>
    </source>
</evidence>
<accession>A0A1W0X8A7</accession>
<gene>
    <name evidence="1" type="ORF">BV898_02387</name>
</gene>
<keyword evidence="2" id="KW-1185">Reference proteome</keyword>